<dbReference type="Proteomes" id="UP001183794">
    <property type="component" value="Unassembled WGS sequence"/>
</dbReference>
<organism evidence="2 3">
    <name type="scientific">Enteractinococcus fodinae</name>
    <dbReference type="NCBI Taxonomy" id="684663"/>
    <lineage>
        <taxon>Bacteria</taxon>
        <taxon>Bacillati</taxon>
        <taxon>Actinomycetota</taxon>
        <taxon>Actinomycetes</taxon>
        <taxon>Micrococcales</taxon>
        <taxon>Micrococcaceae</taxon>
    </lineage>
</organism>
<keyword evidence="1" id="KW-0812">Transmembrane</keyword>
<accession>A0ABU2B193</accession>
<keyword evidence="1" id="KW-1133">Transmembrane helix</keyword>
<dbReference type="EMBL" id="JAVDYJ010000001">
    <property type="protein sequence ID" value="MDR7346149.1"/>
    <property type="molecule type" value="Genomic_DNA"/>
</dbReference>
<sequence>MARKSVRPNPLLLGIALALFAVSTVSSVLTFAEAPVAGVLSALGAIIWLVLAVLELGKIHANDSSRS</sequence>
<comment type="caution">
    <text evidence="2">The sequence shown here is derived from an EMBL/GenBank/DDBJ whole genome shotgun (WGS) entry which is preliminary data.</text>
</comment>
<keyword evidence="1" id="KW-0472">Membrane</keyword>
<reference evidence="2 3" key="1">
    <citation type="submission" date="2023-07" db="EMBL/GenBank/DDBJ databases">
        <title>Sequencing the genomes of 1000 actinobacteria strains.</title>
        <authorList>
            <person name="Klenk H.-P."/>
        </authorList>
    </citation>
    <scope>NUCLEOTIDE SEQUENCE [LARGE SCALE GENOMIC DNA]</scope>
    <source>
        <strain evidence="2 3">DSM 22966</strain>
    </source>
</reference>
<feature type="transmembrane region" description="Helical" evidence="1">
    <location>
        <begin position="37"/>
        <end position="57"/>
    </location>
</feature>
<evidence type="ECO:0000313" key="2">
    <source>
        <dbReference type="EMBL" id="MDR7346149.1"/>
    </source>
</evidence>
<keyword evidence="3" id="KW-1185">Reference proteome</keyword>
<evidence type="ECO:0000256" key="1">
    <source>
        <dbReference type="SAM" id="Phobius"/>
    </source>
</evidence>
<evidence type="ECO:0000313" key="3">
    <source>
        <dbReference type="Proteomes" id="UP001183794"/>
    </source>
</evidence>
<name>A0ABU2B193_9MICC</name>
<gene>
    <name evidence="2" type="ORF">J2S62_000406</name>
</gene>
<protein>
    <submittedName>
        <fullName evidence="2">Uncharacterized protein</fullName>
    </submittedName>
</protein>
<proteinExistence type="predicted"/>